<proteinExistence type="predicted"/>
<evidence type="ECO:0000259" key="2">
    <source>
        <dbReference type="Pfam" id="PF10882"/>
    </source>
</evidence>
<evidence type="ECO:0000313" key="3">
    <source>
        <dbReference type="EMBL" id="AND38505.1"/>
    </source>
</evidence>
<sequence length="247" mass="28138">MIGLVITQIAVIALFLILGWAVRFKKAYWLISGFASRPEEEKESLIENRYLQKIGSLLIGTAIGMLVLLPLSFTEFRFAAEAQFGFMLVILLGGLVYLSRYEVPAKRKRSYIIASILFIVTFGPIVYLTVSSHKGYEMALEEDSFEISGMYGDKWDYRDIQSVQLLEEMPEVTWKQNGIGLPTLAQGHFKVTGYGSSLLFIQKEHTPILYIEVKDEQIFVNSKDSSETQIWYEELKKEAEKQTKPPA</sequence>
<name>A0A161IX73_9BACI</name>
<dbReference type="InterPro" id="IPR027783">
    <property type="entry name" value="Bacterial_PH-related"/>
</dbReference>
<dbReference type="STRING" id="1196031.A361_05010"/>
<dbReference type="Proteomes" id="UP000077856">
    <property type="component" value="Chromosome"/>
</dbReference>
<dbReference type="Pfam" id="PF10882">
    <property type="entry name" value="bPH_5"/>
    <property type="match status" value="1"/>
</dbReference>
<organism evidence="3 4">
    <name type="scientific">Cytobacillus oceanisediminis 2691</name>
    <dbReference type="NCBI Taxonomy" id="1196031"/>
    <lineage>
        <taxon>Bacteria</taxon>
        <taxon>Bacillati</taxon>
        <taxon>Bacillota</taxon>
        <taxon>Bacilli</taxon>
        <taxon>Bacillales</taxon>
        <taxon>Bacillaceae</taxon>
        <taxon>Cytobacillus</taxon>
    </lineage>
</organism>
<accession>A0A161IX73</accession>
<evidence type="ECO:0000313" key="4">
    <source>
        <dbReference type="Proteomes" id="UP000077856"/>
    </source>
</evidence>
<feature type="transmembrane region" description="Helical" evidence="1">
    <location>
        <begin position="79"/>
        <end position="98"/>
    </location>
</feature>
<feature type="transmembrane region" description="Helical" evidence="1">
    <location>
        <begin position="54"/>
        <end position="73"/>
    </location>
</feature>
<keyword evidence="1" id="KW-0812">Transmembrane</keyword>
<feature type="transmembrane region" description="Helical" evidence="1">
    <location>
        <begin position="110"/>
        <end position="130"/>
    </location>
</feature>
<keyword evidence="1" id="KW-0472">Membrane</keyword>
<dbReference type="eggNOG" id="ENOG5030XBB">
    <property type="taxonomic scope" value="Bacteria"/>
</dbReference>
<protein>
    <recommendedName>
        <fullName evidence="2">Bacterial Pleckstrin homology domain-containing protein</fullName>
    </recommendedName>
</protein>
<evidence type="ECO:0000256" key="1">
    <source>
        <dbReference type="SAM" id="Phobius"/>
    </source>
</evidence>
<reference evidence="3 4" key="1">
    <citation type="submission" date="2016-04" db="EMBL/GenBank/DDBJ databases">
        <title>Complete genome sequence of Bacillus oceanisediminis strain 2691.</title>
        <authorList>
            <person name="Jeong H."/>
            <person name="Kim H.J."/>
            <person name="Lee D.-W."/>
        </authorList>
    </citation>
    <scope>NUCLEOTIDE SEQUENCE [LARGE SCALE GENOMIC DNA]</scope>
    <source>
        <strain evidence="3 4">2691</strain>
    </source>
</reference>
<feature type="domain" description="Bacterial Pleckstrin homology" evidence="2">
    <location>
        <begin position="138"/>
        <end position="225"/>
    </location>
</feature>
<dbReference type="Pfam" id="PF12650">
    <property type="entry name" value="DUF3784"/>
    <property type="match status" value="1"/>
</dbReference>
<gene>
    <name evidence="3" type="ORF">A361_05010</name>
</gene>
<dbReference type="InterPro" id="IPR017259">
    <property type="entry name" value="UCP037672"/>
</dbReference>
<dbReference type="AlphaFoldDB" id="A0A161IX73"/>
<dbReference type="EMBL" id="CP015506">
    <property type="protein sequence ID" value="AND38505.1"/>
    <property type="molecule type" value="Genomic_DNA"/>
</dbReference>
<feature type="transmembrane region" description="Helical" evidence="1">
    <location>
        <begin position="6"/>
        <end position="24"/>
    </location>
</feature>
<keyword evidence="1" id="KW-1133">Transmembrane helix</keyword>
<dbReference type="RefSeq" id="WP_019382618.1">
    <property type="nucleotide sequence ID" value="NZ_CP015506.1"/>
</dbReference>
<dbReference type="KEGG" id="bon:A361_05010"/>